<dbReference type="Pfam" id="PF12704">
    <property type="entry name" value="MacB_PCD"/>
    <property type="match status" value="2"/>
</dbReference>
<proteinExistence type="inferred from homology"/>
<feature type="transmembrane region" description="Helical" evidence="7">
    <location>
        <begin position="343"/>
        <end position="367"/>
    </location>
</feature>
<dbReference type="Pfam" id="PF02687">
    <property type="entry name" value="FtsX"/>
    <property type="match status" value="2"/>
</dbReference>
<dbReference type="InterPro" id="IPR047928">
    <property type="entry name" value="Perm_prefix_1"/>
</dbReference>
<gene>
    <name evidence="10" type="ORF">C7378_0251</name>
</gene>
<feature type="transmembrane region" description="Helical" evidence="7">
    <location>
        <begin position="771"/>
        <end position="792"/>
    </location>
</feature>
<evidence type="ECO:0000259" key="8">
    <source>
        <dbReference type="Pfam" id="PF02687"/>
    </source>
</evidence>
<evidence type="ECO:0000256" key="6">
    <source>
        <dbReference type="ARBA" id="ARBA00038076"/>
    </source>
</evidence>
<dbReference type="InterPro" id="IPR003838">
    <property type="entry name" value="ABC3_permease_C"/>
</dbReference>
<evidence type="ECO:0000256" key="1">
    <source>
        <dbReference type="ARBA" id="ARBA00004651"/>
    </source>
</evidence>
<comment type="caution">
    <text evidence="10">The sequence shown here is derived from an EMBL/GenBank/DDBJ whole genome shotgun (WGS) entry which is preliminary data.</text>
</comment>
<feature type="domain" description="ABC3 transporter permease C-terminal" evidence="8">
    <location>
        <begin position="350"/>
        <end position="464"/>
    </location>
</feature>
<feature type="transmembrane region" description="Helical" evidence="7">
    <location>
        <begin position="441"/>
        <end position="465"/>
    </location>
</feature>
<protein>
    <submittedName>
        <fullName evidence="10">Putative permease</fullName>
    </submittedName>
</protein>
<dbReference type="InterPro" id="IPR050250">
    <property type="entry name" value="Macrolide_Exporter_MacB"/>
</dbReference>
<evidence type="ECO:0000259" key="9">
    <source>
        <dbReference type="Pfam" id="PF12704"/>
    </source>
</evidence>
<organism evidence="10 11">
    <name type="scientific">Acidipila rosea</name>
    <dbReference type="NCBI Taxonomy" id="768535"/>
    <lineage>
        <taxon>Bacteria</taxon>
        <taxon>Pseudomonadati</taxon>
        <taxon>Acidobacteriota</taxon>
        <taxon>Terriglobia</taxon>
        <taxon>Terriglobales</taxon>
        <taxon>Acidobacteriaceae</taxon>
        <taxon>Acidipila</taxon>
    </lineage>
</organism>
<dbReference type="NCBIfam" id="TIGR03434">
    <property type="entry name" value="ADOP"/>
    <property type="match status" value="1"/>
</dbReference>
<dbReference type="EMBL" id="SMGK01000001">
    <property type="protein sequence ID" value="TCK75271.1"/>
    <property type="molecule type" value="Genomic_DNA"/>
</dbReference>
<reference evidence="10 11" key="1">
    <citation type="submission" date="2019-03" db="EMBL/GenBank/DDBJ databases">
        <title>Genomic Encyclopedia of Type Strains, Phase IV (KMG-IV): sequencing the most valuable type-strain genomes for metagenomic binning, comparative biology and taxonomic classification.</title>
        <authorList>
            <person name="Goeker M."/>
        </authorList>
    </citation>
    <scope>NUCLEOTIDE SEQUENCE [LARGE SCALE GENOMIC DNA]</scope>
    <source>
        <strain evidence="10 11">DSM 103428</strain>
    </source>
</reference>
<evidence type="ECO:0000256" key="7">
    <source>
        <dbReference type="SAM" id="Phobius"/>
    </source>
</evidence>
<accession>A0A4V2PVP6</accession>
<feature type="transmembrane region" description="Helical" evidence="7">
    <location>
        <begin position="399"/>
        <end position="421"/>
    </location>
</feature>
<evidence type="ECO:0000313" key="11">
    <source>
        <dbReference type="Proteomes" id="UP000295210"/>
    </source>
</evidence>
<evidence type="ECO:0000256" key="3">
    <source>
        <dbReference type="ARBA" id="ARBA00022692"/>
    </source>
</evidence>
<feature type="domain" description="MacB-like periplasmic core" evidence="9">
    <location>
        <begin position="493"/>
        <end position="682"/>
    </location>
</feature>
<keyword evidence="3 7" id="KW-0812">Transmembrane</keyword>
<evidence type="ECO:0000256" key="4">
    <source>
        <dbReference type="ARBA" id="ARBA00022989"/>
    </source>
</evidence>
<dbReference type="InterPro" id="IPR025857">
    <property type="entry name" value="MacB_PCD"/>
</dbReference>
<evidence type="ECO:0000313" key="10">
    <source>
        <dbReference type="EMBL" id="TCK75271.1"/>
    </source>
</evidence>
<feature type="domain" description="MacB-like periplasmic core" evidence="9">
    <location>
        <begin position="84"/>
        <end position="303"/>
    </location>
</feature>
<dbReference type="PANTHER" id="PTHR30572">
    <property type="entry name" value="MEMBRANE COMPONENT OF TRANSPORTER-RELATED"/>
    <property type="match status" value="1"/>
</dbReference>
<evidence type="ECO:0000256" key="5">
    <source>
        <dbReference type="ARBA" id="ARBA00023136"/>
    </source>
</evidence>
<keyword evidence="11" id="KW-1185">Reference proteome</keyword>
<dbReference type="PANTHER" id="PTHR30572:SF4">
    <property type="entry name" value="ABC TRANSPORTER PERMEASE YTRF"/>
    <property type="match status" value="1"/>
</dbReference>
<comment type="similarity">
    <text evidence="6">Belongs to the ABC-4 integral membrane protein family.</text>
</comment>
<dbReference type="InterPro" id="IPR017800">
    <property type="entry name" value="ADOP"/>
</dbReference>
<dbReference type="RefSeq" id="WP_131990906.1">
    <property type="nucleotide sequence ID" value="NZ_SMGK01000001.1"/>
</dbReference>
<keyword evidence="4 7" id="KW-1133">Transmembrane helix</keyword>
<dbReference type="AlphaFoldDB" id="A0A4V2PVP6"/>
<dbReference type="OrthoDB" id="108200at2"/>
<feature type="transmembrane region" description="Helical" evidence="7">
    <location>
        <begin position="82"/>
        <end position="104"/>
    </location>
</feature>
<name>A0A4V2PVP6_9BACT</name>
<feature type="transmembrane region" description="Helical" evidence="7">
    <location>
        <begin position="812"/>
        <end position="837"/>
    </location>
</feature>
<feature type="transmembrane region" description="Helical" evidence="7">
    <location>
        <begin position="492"/>
        <end position="515"/>
    </location>
</feature>
<keyword evidence="5 7" id="KW-0472">Membrane</keyword>
<dbReference type="NCBIfam" id="NF038403">
    <property type="entry name" value="perm_prefix_1"/>
    <property type="match status" value="1"/>
</dbReference>
<feature type="transmembrane region" description="Helical" evidence="7">
    <location>
        <begin position="857"/>
        <end position="876"/>
    </location>
</feature>
<dbReference type="GO" id="GO:0022857">
    <property type="term" value="F:transmembrane transporter activity"/>
    <property type="evidence" value="ECO:0007669"/>
    <property type="project" value="TreeGrafter"/>
</dbReference>
<dbReference type="GO" id="GO:0005886">
    <property type="term" value="C:plasma membrane"/>
    <property type="evidence" value="ECO:0007669"/>
    <property type="project" value="UniProtKB-SubCell"/>
</dbReference>
<dbReference type="Proteomes" id="UP000295210">
    <property type="component" value="Unassembled WGS sequence"/>
</dbReference>
<evidence type="ECO:0000256" key="2">
    <source>
        <dbReference type="ARBA" id="ARBA00022475"/>
    </source>
</evidence>
<feature type="domain" description="ABC3 transporter permease C-terminal" evidence="8">
    <location>
        <begin position="771"/>
        <end position="883"/>
    </location>
</feature>
<comment type="subcellular location">
    <subcellularLocation>
        <location evidence="1">Cell membrane</location>
        <topology evidence="1">Multi-pass membrane protein</topology>
    </subcellularLocation>
</comment>
<sequence>MVWWRRKRELEEEIAAHVEMAMADRMARGEDPETARREAEREFGNAALVKDVTAETWRWRWLDQLLQDVRYALRQMKKSPGFALTVIGTLALGIGAAVAMFTVVDKVMLRPLPYRDAGRLASIEFESKQVAPPWGVPLLDIQEWRKWDRSFSEIGYYVGLGGRNYLEGSNGSQQVMATIISANLLDLLGVKPMLGRGFSPQADSFAKSGDADAILLGNTAWRQMFGADPKLLGKTVKISGKSHTVVGIMPPGFAFPFAGSAPEVWMPAQPGPADGGRTSSTPGYEVIGRLRRGVTPARATTELNVLQKQIAKGYVDKDARETHSRFRISTYGDTLVDADTKHALLALLAASGLLWLIACVNSTNLLLARAMARQREIAVRGALGAGRWRIVQQLMMEGLLLSSSATLIGSAIAWMAVKLFARSLSKMLPLPVSAAPNGLLLLALVLLTLVSALAASVWPAVLAAYSPIEPALKQGGQQSGTSRARSRLRSGLVVTEIALSLTLLVACGLLLRTIYALRHVQLGFRTEHIFVASMNIPGYKFEGKNLTSDLYEPLLERVRHMPGVEAAGLISEVPLGKTFRIQLTLNGNAADELDNAPKTVNAQLIGVSPEMQGVFGFKMAAGRFFNSQDTATTTPVMVINRAFARLYYSNNKDMRKIIGKKLWHLEPGKPAEIIGVLDDVRQAGITLKPSPEVDLDIAQLGPKSTAYEAMEGMAMDLAVRTDRSEASFLPELREVLRQADPALAGSTMSTMDQVVEDSYGSQRMAAHVLEIFAGSALLLCVAGLYGLLAYVVTQRTREIGLRIALGAQRGDVLWLVMRQATWMLAAGVAIGLGAAYASTRLIGSFLYGVRAHDGATFAAVALVLLAAGAVAAYLPARRAAGVDPMEALRAE</sequence>
<keyword evidence="2" id="KW-1003">Cell membrane</keyword>